<evidence type="ECO:0000313" key="1">
    <source>
        <dbReference type="EMBL" id="SDM60422.1"/>
    </source>
</evidence>
<protein>
    <recommendedName>
        <fullName evidence="3">2'-5' RNA ligase</fullName>
    </recommendedName>
</protein>
<dbReference type="InterPro" id="IPR009097">
    <property type="entry name" value="Cyclic_Pdiesterase"/>
</dbReference>
<reference evidence="2" key="1">
    <citation type="submission" date="2016-10" db="EMBL/GenBank/DDBJ databases">
        <authorList>
            <person name="Varghese N."/>
            <person name="Submissions S."/>
        </authorList>
    </citation>
    <scope>NUCLEOTIDE SEQUENCE [LARGE SCALE GENOMIC DNA]</scope>
    <source>
        <strain evidence="2">M83</strain>
    </source>
</reference>
<dbReference type="OrthoDB" id="463286at2"/>
<dbReference type="RefSeq" id="WP_074521007.1">
    <property type="nucleotide sequence ID" value="NZ_FNHZ01000001.1"/>
</dbReference>
<gene>
    <name evidence="1" type="ORF">SAMN05216544_0801</name>
</gene>
<name>A0A1G9UKG7_9FIRM</name>
<dbReference type="PANTHER" id="PTHR36039:SF2">
    <property type="entry name" value="RNA LIGASE_CYCLIC NUCLEOTIDE PHOSPHODIESTERASE FAMILY PROTEIN"/>
    <property type="match status" value="1"/>
</dbReference>
<evidence type="ECO:0000313" key="2">
    <source>
        <dbReference type="Proteomes" id="UP000187651"/>
    </source>
</evidence>
<dbReference type="Pfam" id="PF13563">
    <property type="entry name" value="2_5_RNA_ligase2"/>
    <property type="match status" value="1"/>
</dbReference>
<dbReference type="AlphaFoldDB" id="A0A1G9UKG7"/>
<dbReference type="EMBL" id="FNHZ01000001">
    <property type="protein sequence ID" value="SDM60422.1"/>
    <property type="molecule type" value="Genomic_DNA"/>
</dbReference>
<dbReference type="PANTHER" id="PTHR36039">
    <property type="match status" value="1"/>
</dbReference>
<dbReference type="Gene3D" id="3.90.1140.10">
    <property type="entry name" value="Cyclic phosphodiesterase"/>
    <property type="match status" value="1"/>
</dbReference>
<dbReference type="Proteomes" id="UP000187651">
    <property type="component" value="Unassembled WGS sequence"/>
</dbReference>
<dbReference type="SUPFAM" id="SSF55144">
    <property type="entry name" value="LigT-like"/>
    <property type="match status" value="1"/>
</dbReference>
<organism evidence="1 2">
    <name type="scientific">Lachnospira pectinoschiza</name>
    <dbReference type="NCBI Taxonomy" id="28052"/>
    <lineage>
        <taxon>Bacteria</taxon>
        <taxon>Bacillati</taxon>
        <taxon>Bacillota</taxon>
        <taxon>Clostridia</taxon>
        <taxon>Lachnospirales</taxon>
        <taxon>Lachnospiraceae</taxon>
        <taxon>Lachnospira</taxon>
    </lineage>
</organism>
<keyword evidence="2" id="KW-1185">Reference proteome</keyword>
<proteinExistence type="predicted"/>
<accession>A0A1G9UKG7</accession>
<sequence>MYLVSAYFDETSNKILEDYIKKVALASGNDFYIANKVPAHLTLLALEVRRVEELIPNFEKLTLQDNTKLKSGEISIVTVGQLMPRVLYLAPYINEYLFDLQARVYEAFKDLPGVKISSYYKPYSWLPHITIGKTLTAKQMLRGVEVMQDFRSLNGKIVKIGLAKVNPHEDVRSVNLFI</sequence>
<evidence type="ECO:0008006" key="3">
    <source>
        <dbReference type="Google" id="ProtNLM"/>
    </source>
</evidence>